<dbReference type="PANTHER" id="PTHR43585:SF2">
    <property type="entry name" value="ATP-GRASP ENZYME FSQD"/>
    <property type="match status" value="1"/>
</dbReference>
<proteinExistence type="predicted"/>
<evidence type="ECO:0000256" key="3">
    <source>
        <dbReference type="ARBA" id="ARBA00022840"/>
    </source>
</evidence>
<dbReference type="SUPFAM" id="SSF56059">
    <property type="entry name" value="Glutathione synthetase ATP-binding domain-like"/>
    <property type="match status" value="1"/>
</dbReference>
<dbReference type="InterPro" id="IPR011761">
    <property type="entry name" value="ATP-grasp"/>
</dbReference>
<dbReference type="AlphaFoldDB" id="A0A2R5GP50"/>
<evidence type="ECO:0000313" key="7">
    <source>
        <dbReference type="Proteomes" id="UP000241890"/>
    </source>
</evidence>
<evidence type="ECO:0000259" key="5">
    <source>
        <dbReference type="PROSITE" id="PS50975"/>
    </source>
</evidence>
<evidence type="ECO:0000313" key="6">
    <source>
        <dbReference type="EMBL" id="GBG32656.1"/>
    </source>
</evidence>
<name>A0A2R5GP50_9STRA</name>
<keyword evidence="7" id="KW-1185">Reference proteome</keyword>
<dbReference type="Gene3D" id="3.30.470.20">
    <property type="entry name" value="ATP-grasp fold, B domain"/>
    <property type="match status" value="1"/>
</dbReference>
<gene>
    <name evidence="6" type="ORF">FCC1311_088812</name>
</gene>
<evidence type="ECO:0000256" key="1">
    <source>
        <dbReference type="ARBA" id="ARBA00022598"/>
    </source>
</evidence>
<dbReference type="GO" id="GO:0046872">
    <property type="term" value="F:metal ion binding"/>
    <property type="evidence" value="ECO:0007669"/>
    <property type="project" value="InterPro"/>
</dbReference>
<protein>
    <submittedName>
        <fullName evidence="6">Carnosine synthase 1</fullName>
    </submittedName>
</protein>
<accession>A0A2R5GP50</accession>
<comment type="caution">
    <text evidence="6">The sequence shown here is derived from an EMBL/GenBank/DDBJ whole genome shotgun (WGS) entry which is preliminary data.</text>
</comment>
<dbReference type="EMBL" id="BEYU01000126">
    <property type="protein sequence ID" value="GBG32656.1"/>
    <property type="molecule type" value="Genomic_DNA"/>
</dbReference>
<dbReference type="PANTHER" id="PTHR43585">
    <property type="entry name" value="FUMIPYRROLE BIOSYNTHESIS PROTEIN C"/>
    <property type="match status" value="1"/>
</dbReference>
<organism evidence="6 7">
    <name type="scientific">Hondaea fermentalgiana</name>
    <dbReference type="NCBI Taxonomy" id="2315210"/>
    <lineage>
        <taxon>Eukaryota</taxon>
        <taxon>Sar</taxon>
        <taxon>Stramenopiles</taxon>
        <taxon>Bigyra</taxon>
        <taxon>Labyrinthulomycetes</taxon>
        <taxon>Thraustochytrida</taxon>
        <taxon>Thraustochytriidae</taxon>
        <taxon>Hondaea</taxon>
    </lineage>
</organism>
<dbReference type="Pfam" id="PF13535">
    <property type="entry name" value="ATP-grasp_4"/>
    <property type="match status" value="1"/>
</dbReference>
<dbReference type="Proteomes" id="UP000241890">
    <property type="component" value="Unassembled WGS sequence"/>
</dbReference>
<feature type="domain" description="ATP-grasp" evidence="5">
    <location>
        <begin position="167"/>
        <end position="380"/>
    </location>
</feature>
<dbReference type="InterPro" id="IPR052032">
    <property type="entry name" value="ATP-dep_AA_Ligase"/>
</dbReference>
<evidence type="ECO:0000256" key="2">
    <source>
        <dbReference type="ARBA" id="ARBA00022741"/>
    </source>
</evidence>
<reference evidence="6 7" key="1">
    <citation type="submission" date="2017-12" db="EMBL/GenBank/DDBJ databases">
        <title>Sequencing, de novo assembly and annotation of complete genome of a new Thraustochytrid species, strain FCC1311.</title>
        <authorList>
            <person name="Sedici K."/>
            <person name="Godart F."/>
            <person name="Aiese Cigliano R."/>
            <person name="Sanseverino W."/>
            <person name="Barakat M."/>
            <person name="Ortet P."/>
            <person name="Marechal E."/>
            <person name="Cagnac O."/>
            <person name="Amato A."/>
        </authorList>
    </citation>
    <scope>NUCLEOTIDE SEQUENCE [LARGE SCALE GENOMIC DNA]</scope>
</reference>
<keyword evidence="3 4" id="KW-0067">ATP-binding</keyword>
<dbReference type="OrthoDB" id="434648at2759"/>
<sequence length="499" mass="54176">MVVAFPPTEPVTEADDLTPERIEALLEANAADDETQRARLASLKGKHMLFVAGDFVYPACAKFLCDHLQGLRAHGLYITAIFQQDKKKAYYDACRPAVDAELFADLGASNGAENAVAAVREAGLELDGVWSPHEAVVLLMSRIAALLKLPGNPPSAYEVARDKFATREALKEANINSIKAVQIWDVEDADLAAREIGFPMIVKPSSGMGSAGVYRVDDNAELRETLERVFADIDSSWGLKVNHGAVQRQAPVLAETCVLPNIYGGRINEFDVEVVLNKGELVYSNVLDNLEALPYTYQELGSIAPSLSPREVQEEMIQYAAAATRAMGFHTGAFHVETWMTPSGPILIENNPRVGGGATVDTHINVWGVNPMLEFTLAMLDIPINPPRAEEPFCVYGYILPNAPLTGAIADKADFLDETKKSPYFKTLNYFKKPKEAVKGLDTRLPDWIGEVHLRGNCTGEEMLAAMGENLDLIHDAAANCIVPAGPEAVEAGPEMAAV</sequence>
<dbReference type="InParanoid" id="A0A2R5GP50"/>
<evidence type="ECO:0000256" key="4">
    <source>
        <dbReference type="PROSITE-ProRule" id="PRU00409"/>
    </source>
</evidence>
<keyword evidence="2 4" id="KW-0547">Nucleotide-binding</keyword>
<dbReference type="GO" id="GO:0005524">
    <property type="term" value="F:ATP binding"/>
    <property type="evidence" value="ECO:0007669"/>
    <property type="project" value="UniProtKB-UniRule"/>
</dbReference>
<dbReference type="PROSITE" id="PS50975">
    <property type="entry name" value="ATP_GRASP"/>
    <property type="match status" value="1"/>
</dbReference>
<dbReference type="GO" id="GO:0016874">
    <property type="term" value="F:ligase activity"/>
    <property type="evidence" value="ECO:0007669"/>
    <property type="project" value="UniProtKB-KW"/>
</dbReference>
<keyword evidence="1" id="KW-0436">Ligase</keyword>